<dbReference type="Gene3D" id="3.40.50.300">
    <property type="entry name" value="P-loop containing nucleotide triphosphate hydrolases"/>
    <property type="match status" value="1"/>
</dbReference>
<dbReference type="PANTHER" id="PTHR10704">
    <property type="entry name" value="CARBOHYDRATE SULFOTRANSFERASE"/>
    <property type="match status" value="1"/>
</dbReference>
<organism evidence="1 2">
    <name type="scientific">Moorena producens (strain JHB)</name>
    <dbReference type="NCBI Taxonomy" id="1454205"/>
    <lineage>
        <taxon>Bacteria</taxon>
        <taxon>Bacillati</taxon>
        <taxon>Cyanobacteriota</taxon>
        <taxon>Cyanophyceae</taxon>
        <taxon>Coleofasciculales</taxon>
        <taxon>Coleofasciculaceae</taxon>
        <taxon>Moorena</taxon>
    </lineage>
</organism>
<dbReference type="EMBL" id="CP017708">
    <property type="protein sequence ID" value="AOY83937.1"/>
    <property type="molecule type" value="Genomic_DNA"/>
</dbReference>
<evidence type="ECO:0000313" key="1">
    <source>
        <dbReference type="EMBL" id="AOY83937.1"/>
    </source>
</evidence>
<dbReference type="InterPro" id="IPR051135">
    <property type="entry name" value="Gal/GlcNAc/GalNAc_ST"/>
</dbReference>
<accession>A0A1D9G8I1</accession>
<proteinExistence type="predicted"/>
<dbReference type="GO" id="GO:0006044">
    <property type="term" value="P:N-acetylglucosamine metabolic process"/>
    <property type="evidence" value="ECO:0007669"/>
    <property type="project" value="TreeGrafter"/>
</dbReference>
<dbReference type="GO" id="GO:0006790">
    <property type="term" value="P:sulfur compound metabolic process"/>
    <property type="evidence" value="ECO:0007669"/>
    <property type="project" value="TreeGrafter"/>
</dbReference>
<dbReference type="Proteomes" id="UP000176944">
    <property type="component" value="Chromosome"/>
</dbReference>
<gene>
    <name evidence="1" type="ORF">BJP36_32455</name>
</gene>
<sequence>MRSNRPILVTGSNRSGSTWIGKTISHAPYVRYIHEPFNVAIAEGTYNKKLPRWFHYVTPQEQDFFQHYLKQVLNIPDHPIQELSVALNQDKIRPTASKIVRYYFPQFLGVRPLVKDPIAIFSTEWLATQFDMDVVVIIRHPAAYVWSVLKDPTHMHSFQSVFIEQPKLLEKLSDLETEIVAAIDKTMPLWQRAAVFWKAIYAMVVSYRKQYPNWLFYRYEDLALAPLEGFRSLCQDLNLEFTDNVEQIIKNHAINELPEEQDLNSHVKRFRSDKHVYDWKQFLEQEQILAIRHITEPITSEFYGEGDW</sequence>
<dbReference type="InterPro" id="IPR027417">
    <property type="entry name" value="P-loop_NTPase"/>
</dbReference>
<dbReference type="GO" id="GO:0001517">
    <property type="term" value="F:N-acetylglucosamine 6-O-sulfotransferase activity"/>
    <property type="evidence" value="ECO:0007669"/>
    <property type="project" value="TreeGrafter"/>
</dbReference>
<protein>
    <submittedName>
        <fullName evidence="1">Sulfotransferase</fullName>
    </submittedName>
</protein>
<reference evidence="2" key="1">
    <citation type="submission" date="2016-10" db="EMBL/GenBank/DDBJ databases">
        <title>Comparative genomics uncovers the prolific and rare metabolic potential of the cyanobacterial genus Moorea.</title>
        <authorList>
            <person name="Leao T."/>
            <person name="Castelao G."/>
            <person name="Korobeynikov A."/>
            <person name="Monroe E.A."/>
            <person name="Podell S."/>
            <person name="Glukhov E."/>
            <person name="Allen E."/>
            <person name="Gerwick W.H."/>
            <person name="Gerwick L."/>
        </authorList>
    </citation>
    <scope>NUCLEOTIDE SEQUENCE [LARGE SCALE GENOMIC DNA]</scope>
    <source>
        <strain evidence="2">JHB</strain>
    </source>
</reference>
<evidence type="ECO:0000313" key="2">
    <source>
        <dbReference type="Proteomes" id="UP000176944"/>
    </source>
</evidence>
<name>A0A1D9G8I1_MOOP1</name>
<dbReference type="SUPFAM" id="SSF52540">
    <property type="entry name" value="P-loop containing nucleoside triphosphate hydrolases"/>
    <property type="match status" value="1"/>
</dbReference>
<dbReference type="Pfam" id="PF13469">
    <property type="entry name" value="Sulfotransfer_3"/>
    <property type="match status" value="1"/>
</dbReference>
<dbReference type="AlphaFoldDB" id="A0A1D9G8I1"/>
<dbReference type="PANTHER" id="PTHR10704:SF71">
    <property type="entry name" value="CARBOHYDRATE SULFOTRANSFERASE 1-LIKE"/>
    <property type="match status" value="1"/>
</dbReference>